<dbReference type="PROSITE" id="PS00965">
    <property type="entry name" value="PMI_I_1"/>
    <property type="match status" value="1"/>
</dbReference>
<evidence type="ECO:0000256" key="4">
    <source>
        <dbReference type="ARBA" id="ARBA00010772"/>
    </source>
</evidence>
<gene>
    <name evidence="18" type="ORF">DFH94DRAFT_792108</name>
</gene>
<dbReference type="InterPro" id="IPR046458">
    <property type="entry name" value="PMI_typeI_hel"/>
</dbReference>
<comment type="catalytic activity">
    <reaction evidence="1 12">
        <text>D-mannose 6-phosphate = D-fructose 6-phosphate</text>
        <dbReference type="Rhea" id="RHEA:12356"/>
        <dbReference type="ChEBI" id="CHEBI:58735"/>
        <dbReference type="ChEBI" id="CHEBI:61527"/>
        <dbReference type="EC" id="5.3.1.8"/>
    </reaction>
</comment>
<protein>
    <recommendedName>
        <fullName evidence="6 12">Mannose-6-phosphate isomerase</fullName>
        <ecNumber evidence="5 12">5.3.1.8</ecNumber>
    </recommendedName>
</protein>
<keyword evidence="9 12" id="KW-0413">Isomerase</keyword>
<keyword evidence="8 11" id="KW-0862">Zinc</keyword>
<evidence type="ECO:0000256" key="11">
    <source>
        <dbReference type="PIRSR" id="PIRSR001480-2"/>
    </source>
</evidence>
<comment type="function">
    <text evidence="2">Involved in the synthesis of the GDP-mannose and dolichol-phosphate-mannose required for a number of critical mannosyl transfer reactions.</text>
</comment>
<feature type="domain" description="Phosphomannose isomerase type I catalytic" evidence="16">
    <location>
        <begin position="3"/>
        <end position="155"/>
    </location>
</feature>
<dbReference type="FunFam" id="1.10.441.10:FF:000001">
    <property type="entry name" value="Mannose-6-phosphate isomerase"/>
    <property type="match status" value="1"/>
</dbReference>
<dbReference type="PIRSF" id="PIRSF001480">
    <property type="entry name" value="Mannose-6-phosphate_isomerase"/>
    <property type="match status" value="1"/>
</dbReference>
<dbReference type="PROSITE" id="PS00966">
    <property type="entry name" value="PMI_I_2"/>
    <property type="match status" value="1"/>
</dbReference>
<comment type="similarity">
    <text evidence="4 13">Belongs to the mannose-6-phosphate isomerase type 1 family.</text>
</comment>
<evidence type="ECO:0000256" key="12">
    <source>
        <dbReference type="RuleBase" id="RU000611"/>
    </source>
</evidence>
<evidence type="ECO:0000313" key="19">
    <source>
        <dbReference type="Proteomes" id="UP000759537"/>
    </source>
</evidence>
<feature type="binding site" evidence="11">
    <location>
        <position position="139"/>
    </location>
    <ligand>
        <name>Zn(2+)</name>
        <dbReference type="ChEBI" id="CHEBI:29105"/>
    </ligand>
</feature>
<dbReference type="Proteomes" id="UP000759537">
    <property type="component" value="Unassembled WGS sequence"/>
</dbReference>
<feature type="binding site" evidence="11">
    <location>
        <position position="114"/>
    </location>
    <ligand>
        <name>Zn(2+)</name>
        <dbReference type="ChEBI" id="CHEBI:29105"/>
    </ligand>
</feature>
<evidence type="ECO:0000256" key="7">
    <source>
        <dbReference type="ARBA" id="ARBA00022723"/>
    </source>
</evidence>
<dbReference type="PRINTS" id="PR00714">
    <property type="entry name" value="MAN6PISMRASE"/>
</dbReference>
<reference evidence="18" key="2">
    <citation type="journal article" date="2020" name="Nat. Commun.">
        <title>Large-scale genome sequencing of mycorrhizal fungi provides insights into the early evolution of symbiotic traits.</title>
        <authorList>
            <person name="Miyauchi S."/>
            <person name="Kiss E."/>
            <person name="Kuo A."/>
            <person name="Drula E."/>
            <person name="Kohler A."/>
            <person name="Sanchez-Garcia M."/>
            <person name="Morin E."/>
            <person name="Andreopoulos B."/>
            <person name="Barry K.W."/>
            <person name="Bonito G."/>
            <person name="Buee M."/>
            <person name="Carver A."/>
            <person name="Chen C."/>
            <person name="Cichocki N."/>
            <person name="Clum A."/>
            <person name="Culley D."/>
            <person name="Crous P.W."/>
            <person name="Fauchery L."/>
            <person name="Girlanda M."/>
            <person name="Hayes R.D."/>
            <person name="Keri Z."/>
            <person name="LaButti K."/>
            <person name="Lipzen A."/>
            <person name="Lombard V."/>
            <person name="Magnuson J."/>
            <person name="Maillard F."/>
            <person name="Murat C."/>
            <person name="Nolan M."/>
            <person name="Ohm R.A."/>
            <person name="Pangilinan J."/>
            <person name="Pereira M.F."/>
            <person name="Perotto S."/>
            <person name="Peter M."/>
            <person name="Pfister S."/>
            <person name="Riley R."/>
            <person name="Sitrit Y."/>
            <person name="Stielow J.B."/>
            <person name="Szollosi G."/>
            <person name="Zifcakova L."/>
            <person name="Stursova M."/>
            <person name="Spatafora J.W."/>
            <person name="Tedersoo L."/>
            <person name="Vaario L.M."/>
            <person name="Yamada A."/>
            <person name="Yan M."/>
            <person name="Wang P."/>
            <person name="Xu J."/>
            <person name="Bruns T."/>
            <person name="Baldrian P."/>
            <person name="Vilgalys R."/>
            <person name="Dunand C."/>
            <person name="Henrissat B."/>
            <person name="Grigoriev I.V."/>
            <person name="Hibbett D."/>
            <person name="Nagy L.G."/>
            <person name="Martin F.M."/>
        </authorList>
    </citation>
    <scope>NUCLEOTIDE SEQUENCE</scope>
    <source>
        <strain evidence="18">Prilba</strain>
    </source>
</reference>
<dbReference type="PANTHER" id="PTHR10309:SF0">
    <property type="entry name" value="MANNOSE-6-PHOSPHATE ISOMERASE"/>
    <property type="match status" value="1"/>
</dbReference>
<sequence>MQVFKIVPTVQQYDWGKLGTSSKVAVFAQSSIPDFHVDESKPYAELTSRKFWMGTHPKSPSLVSASGETLASYLSKNQSLIGKRVSQKFGTEDGNLPFLFKVLAIEKALSIQSHPDKATAEKLHVQQPDIYKDPNHKPEMALAITPFTALCGFLPLEHIATYLNKVPELAALIPQAVLDNFLRVVPTTDPNAPAAKQALRDVFSALMTAPTDIFTTRLAGLIKRFESLSVHAEEESVRELVLRLNTQFPNDIGIFCSFLLNYVNLLPGEAIFLGAGEPHAYVSGDIIECMANSDNVIRAGLTPKLRDIPNLVNTLTYAAAPASRHRVKPLPFSASLASTLYDPPIPEFSVVNTTLMPGQTEGHHAIDGPSIAIIARGKGKLQWSSGSLDVVRGEAIFVGANTAIDLFAGGEEDEKLEIYRAFVEV</sequence>
<dbReference type="InterPro" id="IPR001250">
    <property type="entry name" value="Man6P_Isoase-1"/>
</dbReference>
<dbReference type="GO" id="GO:0009298">
    <property type="term" value="P:GDP-mannose biosynthetic process"/>
    <property type="evidence" value="ECO:0007669"/>
    <property type="project" value="InterPro"/>
</dbReference>
<dbReference type="GO" id="GO:0005975">
    <property type="term" value="P:carbohydrate metabolic process"/>
    <property type="evidence" value="ECO:0007669"/>
    <property type="project" value="InterPro"/>
</dbReference>
<evidence type="ECO:0000313" key="18">
    <source>
        <dbReference type="EMBL" id="KAF8485243.1"/>
    </source>
</evidence>
<proteinExistence type="inferred from homology"/>
<dbReference type="EMBL" id="WHVB01000003">
    <property type="protein sequence ID" value="KAF8485243.1"/>
    <property type="molecule type" value="Genomic_DNA"/>
</dbReference>
<feature type="binding site" evidence="11">
    <location>
        <position position="279"/>
    </location>
    <ligand>
        <name>Zn(2+)</name>
        <dbReference type="ChEBI" id="CHEBI:29105"/>
    </ligand>
</feature>
<evidence type="ECO:0000259" key="15">
    <source>
        <dbReference type="Pfam" id="PF01238"/>
    </source>
</evidence>
<dbReference type="GO" id="GO:0005829">
    <property type="term" value="C:cytosol"/>
    <property type="evidence" value="ECO:0007669"/>
    <property type="project" value="TreeGrafter"/>
</dbReference>
<evidence type="ECO:0000256" key="9">
    <source>
        <dbReference type="ARBA" id="ARBA00023235"/>
    </source>
</evidence>
<dbReference type="InterPro" id="IPR046456">
    <property type="entry name" value="PMI_typeI_C"/>
</dbReference>
<evidence type="ECO:0000256" key="10">
    <source>
        <dbReference type="PIRSR" id="PIRSR001480-1"/>
    </source>
</evidence>
<dbReference type="InterPro" id="IPR018050">
    <property type="entry name" value="Pmannose_isomerase-type1_CS"/>
</dbReference>
<name>A0A9P5N3G1_9AGAM</name>
<dbReference type="InterPro" id="IPR011051">
    <property type="entry name" value="RmlC_Cupin_sf"/>
</dbReference>
<dbReference type="GO" id="GO:0004476">
    <property type="term" value="F:mannose-6-phosphate isomerase activity"/>
    <property type="evidence" value="ECO:0007669"/>
    <property type="project" value="UniProtKB-EC"/>
</dbReference>
<dbReference type="EC" id="5.3.1.8" evidence="5 12"/>
<evidence type="ECO:0000256" key="2">
    <source>
        <dbReference type="ARBA" id="ARBA00002564"/>
    </source>
</evidence>
<dbReference type="SUPFAM" id="SSF51182">
    <property type="entry name" value="RmlC-like cupins"/>
    <property type="match status" value="1"/>
</dbReference>
<dbReference type="InterPro" id="IPR016305">
    <property type="entry name" value="Mannose-6-P_Isomerase"/>
</dbReference>
<dbReference type="Pfam" id="PF20511">
    <property type="entry name" value="PMI_typeI_cat"/>
    <property type="match status" value="1"/>
</dbReference>
<evidence type="ECO:0000256" key="8">
    <source>
        <dbReference type="ARBA" id="ARBA00022833"/>
    </source>
</evidence>
<organism evidence="18 19">
    <name type="scientific">Russula ochroleuca</name>
    <dbReference type="NCBI Taxonomy" id="152965"/>
    <lineage>
        <taxon>Eukaryota</taxon>
        <taxon>Fungi</taxon>
        <taxon>Dikarya</taxon>
        <taxon>Basidiomycota</taxon>
        <taxon>Agaricomycotina</taxon>
        <taxon>Agaricomycetes</taxon>
        <taxon>Russulales</taxon>
        <taxon>Russulaceae</taxon>
        <taxon>Russula</taxon>
    </lineage>
</organism>
<evidence type="ECO:0000259" key="17">
    <source>
        <dbReference type="Pfam" id="PF20512"/>
    </source>
</evidence>
<keyword evidence="7 11" id="KW-0479">Metal-binding</keyword>
<dbReference type="InterPro" id="IPR046457">
    <property type="entry name" value="PMI_typeI_cat"/>
</dbReference>
<comment type="caution">
    <text evidence="18">The sequence shown here is derived from an EMBL/GenBank/DDBJ whole genome shotgun (WGS) entry which is preliminary data.</text>
</comment>
<dbReference type="OrthoDB" id="6605218at2759"/>
<dbReference type="GO" id="GO:0008270">
    <property type="term" value="F:zinc ion binding"/>
    <property type="evidence" value="ECO:0007669"/>
    <property type="project" value="InterPro"/>
</dbReference>
<evidence type="ECO:0000256" key="3">
    <source>
        <dbReference type="ARBA" id="ARBA00004666"/>
    </source>
</evidence>
<dbReference type="PANTHER" id="PTHR10309">
    <property type="entry name" value="MANNOSE-6-PHOSPHATE ISOMERASE"/>
    <property type="match status" value="1"/>
</dbReference>
<keyword evidence="19" id="KW-1185">Reference proteome</keyword>
<comment type="pathway">
    <text evidence="3 14">Nucleotide-sugar biosynthesis; GDP-alpha-D-mannose biosynthesis; alpha-D-mannose 1-phosphate from D-fructose 6-phosphate: step 1/2.</text>
</comment>
<feature type="domain" description="Phosphomannose isomerase type I helical insertion" evidence="17">
    <location>
        <begin position="191"/>
        <end position="260"/>
    </location>
</feature>
<comment type="cofactor">
    <cofactor evidence="11 12">
        <name>Zn(2+)</name>
        <dbReference type="ChEBI" id="CHEBI:29105"/>
    </cofactor>
    <text evidence="11 12">Binds 1 zinc ion per subunit.</text>
</comment>
<dbReference type="InterPro" id="IPR014710">
    <property type="entry name" value="RmlC-like_jellyroll"/>
</dbReference>
<dbReference type="CDD" id="cd07011">
    <property type="entry name" value="cupin_PMI_type_I_N"/>
    <property type="match status" value="1"/>
</dbReference>
<dbReference type="Gene3D" id="1.10.441.10">
    <property type="entry name" value="Phosphomannose Isomerase, domain 2"/>
    <property type="match status" value="1"/>
</dbReference>
<dbReference type="Gene3D" id="2.60.120.10">
    <property type="entry name" value="Jelly Rolls"/>
    <property type="match status" value="2"/>
</dbReference>
<feature type="binding site" evidence="11">
    <location>
        <position position="112"/>
    </location>
    <ligand>
        <name>Zn(2+)</name>
        <dbReference type="ChEBI" id="CHEBI:29105"/>
    </ligand>
</feature>
<dbReference type="Pfam" id="PF01238">
    <property type="entry name" value="PMI_typeI_C"/>
    <property type="match status" value="1"/>
</dbReference>
<feature type="active site" evidence="10">
    <location>
        <position position="298"/>
    </location>
</feature>
<accession>A0A9P5N3G1</accession>
<dbReference type="AlphaFoldDB" id="A0A9P5N3G1"/>
<evidence type="ECO:0000256" key="14">
    <source>
        <dbReference type="RuleBase" id="RU004248"/>
    </source>
</evidence>
<evidence type="ECO:0000256" key="1">
    <source>
        <dbReference type="ARBA" id="ARBA00000757"/>
    </source>
</evidence>
<evidence type="ECO:0000256" key="6">
    <source>
        <dbReference type="ARBA" id="ARBA00018236"/>
    </source>
</evidence>
<feature type="domain" description="Phosphomannose isomerase type I C-terminal" evidence="15">
    <location>
        <begin position="338"/>
        <end position="384"/>
    </location>
</feature>
<dbReference type="Pfam" id="PF20512">
    <property type="entry name" value="PMI_typeI_hel"/>
    <property type="match status" value="1"/>
</dbReference>
<evidence type="ECO:0000256" key="5">
    <source>
        <dbReference type="ARBA" id="ARBA00011956"/>
    </source>
</evidence>
<reference evidence="18" key="1">
    <citation type="submission" date="2019-10" db="EMBL/GenBank/DDBJ databases">
        <authorList>
            <consortium name="DOE Joint Genome Institute"/>
            <person name="Kuo A."/>
            <person name="Miyauchi S."/>
            <person name="Kiss E."/>
            <person name="Drula E."/>
            <person name="Kohler A."/>
            <person name="Sanchez-Garcia M."/>
            <person name="Andreopoulos B."/>
            <person name="Barry K.W."/>
            <person name="Bonito G."/>
            <person name="Buee M."/>
            <person name="Carver A."/>
            <person name="Chen C."/>
            <person name="Cichocki N."/>
            <person name="Clum A."/>
            <person name="Culley D."/>
            <person name="Crous P.W."/>
            <person name="Fauchery L."/>
            <person name="Girlanda M."/>
            <person name="Hayes R."/>
            <person name="Keri Z."/>
            <person name="LaButti K."/>
            <person name="Lipzen A."/>
            <person name="Lombard V."/>
            <person name="Magnuson J."/>
            <person name="Maillard F."/>
            <person name="Morin E."/>
            <person name="Murat C."/>
            <person name="Nolan M."/>
            <person name="Ohm R."/>
            <person name="Pangilinan J."/>
            <person name="Pereira M."/>
            <person name="Perotto S."/>
            <person name="Peter M."/>
            <person name="Riley R."/>
            <person name="Sitrit Y."/>
            <person name="Stielow B."/>
            <person name="Szollosi G."/>
            <person name="Zifcakova L."/>
            <person name="Stursova M."/>
            <person name="Spatafora J.W."/>
            <person name="Tedersoo L."/>
            <person name="Vaario L.-M."/>
            <person name="Yamada A."/>
            <person name="Yan M."/>
            <person name="Wang P."/>
            <person name="Xu J."/>
            <person name="Bruns T."/>
            <person name="Baldrian P."/>
            <person name="Vilgalys R."/>
            <person name="Henrissat B."/>
            <person name="Grigoriev I.V."/>
            <person name="Hibbett D."/>
            <person name="Nagy L.G."/>
            <person name="Martin F.M."/>
        </authorList>
    </citation>
    <scope>NUCLEOTIDE SEQUENCE</scope>
    <source>
        <strain evidence="18">Prilba</strain>
    </source>
</reference>
<evidence type="ECO:0000256" key="13">
    <source>
        <dbReference type="RuleBase" id="RU004189"/>
    </source>
</evidence>
<evidence type="ECO:0000259" key="16">
    <source>
        <dbReference type="Pfam" id="PF20511"/>
    </source>
</evidence>
<dbReference type="NCBIfam" id="TIGR00218">
    <property type="entry name" value="manA"/>
    <property type="match status" value="1"/>
</dbReference>